<proteinExistence type="predicted"/>
<sequence>MEAKSDFAGLYLTQSKYINDILVRTSMLDCKPISSLVAASSQLSLHDGHSFEDPSLYRSVVGSLQYLPLTKPDIAFAVNQVCQFMHKPSVTHWLAVKRILRYLKDLSCPCVLYDPRFRVVLSTFNNRLKTLYGSICLNTTHGGLRRVFISEGITVEVNGAREVCLFYEPDLQTSDNRTATNEAKSGPLPNFQTRCMPLLPIHIIGPASVIAYRTRNPGARIETQSPTEGTIELLPEKCYSHNLHRKTRGVRLDEWRTRPGVERVWFEVLVKLEGERIKPVVVKKVRFSFTNELEAFEIGVYRPYSLDCIEISRAASKCLVTHPLDRCG</sequence>
<gene>
    <name evidence="1" type="ORF">CRG98_034120</name>
</gene>
<organism evidence="1 2">
    <name type="scientific">Punica granatum</name>
    <name type="common">Pomegranate</name>
    <dbReference type="NCBI Taxonomy" id="22663"/>
    <lineage>
        <taxon>Eukaryota</taxon>
        <taxon>Viridiplantae</taxon>
        <taxon>Streptophyta</taxon>
        <taxon>Embryophyta</taxon>
        <taxon>Tracheophyta</taxon>
        <taxon>Spermatophyta</taxon>
        <taxon>Magnoliopsida</taxon>
        <taxon>eudicotyledons</taxon>
        <taxon>Gunneridae</taxon>
        <taxon>Pentapetalae</taxon>
        <taxon>rosids</taxon>
        <taxon>malvids</taxon>
        <taxon>Myrtales</taxon>
        <taxon>Lythraceae</taxon>
        <taxon>Punica</taxon>
    </lineage>
</organism>
<evidence type="ECO:0008006" key="3">
    <source>
        <dbReference type="Google" id="ProtNLM"/>
    </source>
</evidence>
<dbReference type="AlphaFoldDB" id="A0A2I0INA1"/>
<dbReference type="EMBL" id="PGOL01002716">
    <property type="protein sequence ID" value="PKI45465.1"/>
    <property type="molecule type" value="Genomic_DNA"/>
</dbReference>
<protein>
    <recommendedName>
        <fullName evidence="3">Reverse transcriptase Ty1/copia-type domain-containing protein</fullName>
    </recommendedName>
</protein>
<accession>A0A2I0INA1</accession>
<name>A0A2I0INA1_PUNGR</name>
<dbReference type="STRING" id="22663.A0A2I0INA1"/>
<comment type="caution">
    <text evidence="1">The sequence shown here is derived from an EMBL/GenBank/DDBJ whole genome shotgun (WGS) entry which is preliminary data.</text>
</comment>
<dbReference type="InterPro" id="IPR053283">
    <property type="entry name" value="TUNICAMYCIN_INDUCED_1"/>
</dbReference>
<keyword evidence="2" id="KW-1185">Reference proteome</keyword>
<dbReference type="PANTHER" id="PTHR34454:SF3">
    <property type="entry name" value="PEPTIDASE I, PUTATIVE-RELATED"/>
    <property type="match status" value="1"/>
</dbReference>
<dbReference type="PANTHER" id="PTHR34454">
    <property type="entry name" value="TUNICAMYCIN INDUCED PROTEIN"/>
    <property type="match status" value="1"/>
</dbReference>
<evidence type="ECO:0000313" key="1">
    <source>
        <dbReference type="EMBL" id="PKI45465.1"/>
    </source>
</evidence>
<dbReference type="Proteomes" id="UP000233551">
    <property type="component" value="Unassembled WGS sequence"/>
</dbReference>
<evidence type="ECO:0000313" key="2">
    <source>
        <dbReference type="Proteomes" id="UP000233551"/>
    </source>
</evidence>
<reference evidence="1 2" key="1">
    <citation type="submission" date="2017-11" db="EMBL/GenBank/DDBJ databases">
        <title>De-novo sequencing of pomegranate (Punica granatum L.) genome.</title>
        <authorList>
            <person name="Akparov Z."/>
            <person name="Amiraslanov A."/>
            <person name="Hajiyeva S."/>
            <person name="Abbasov M."/>
            <person name="Kaur K."/>
            <person name="Hamwieh A."/>
            <person name="Solovyev V."/>
            <person name="Salamov A."/>
            <person name="Braich B."/>
            <person name="Kosarev P."/>
            <person name="Mahmoud A."/>
            <person name="Hajiyev E."/>
            <person name="Babayeva S."/>
            <person name="Izzatullayeva V."/>
            <person name="Mammadov A."/>
            <person name="Mammadov A."/>
            <person name="Sharifova S."/>
            <person name="Ojaghi J."/>
            <person name="Eynullazada K."/>
            <person name="Bayramov B."/>
            <person name="Abdulazimova A."/>
            <person name="Shahmuradov I."/>
        </authorList>
    </citation>
    <scope>NUCLEOTIDE SEQUENCE [LARGE SCALE GENOMIC DNA]</scope>
    <source>
        <strain evidence="2">cv. AG2017</strain>
        <tissue evidence="1">Leaf</tissue>
    </source>
</reference>